<name>A0ABU3SY36_9ALTE</name>
<sequence>MFGKTYKASGVEQGIQIFKDLASNPNTAQFVCKKLVKHFISDEPPQELVDAMVKVWLKTQGALPQVLAVMLTDPLSWSHHNAKFKTPREFLISTCRACGMNRLRPDFVKSLGILGQQPFAAGSPAGYEDSQEYWAGPRAMMGRIEWAEHVSKMAKKAPNELAQQALGPLMQERTRLSIARAESKQQAITLFLMSPEFQKR</sequence>
<dbReference type="RefSeq" id="WP_316026486.1">
    <property type="nucleotide sequence ID" value="NZ_JAWDIO010000002.1"/>
</dbReference>
<accession>A0ABU3SY36</accession>
<reference evidence="1 2" key="1">
    <citation type="submission" date="2023-10" db="EMBL/GenBank/DDBJ databases">
        <title>Glaciecola aquimarina strain GGW-M5 nov., isolated from a coastal seawater.</title>
        <authorList>
            <person name="Bayburt H."/>
            <person name="Kim J.M."/>
            <person name="Choi B.J."/>
            <person name="Jeon C.O."/>
        </authorList>
    </citation>
    <scope>NUCLEOTIDE SEQUENCE [LARGE SCALE GENOMIC DNA]</scope>
    <source>
        <strain evidence="1 2">KCTC 32108</strain>
    </source>
</reference>
<gene>
    <name evidence="1" type="ORF">RS130_14270</name>
</gene>
<dbReference type="EMBL" id="JAWDIO010000002">
    <property type="protein sequence ID" value="MDU0354919.1"/>
    <property type="molecule type" value="Genomic_DNA"/>
</dbReference>
<comment type="caution">
    <text evidence="1">The sequence shown here is derived from an EMBL/GenBank/DDBJ whole genome shotgun (WGS) entry which is preliminary data.</text>
</comment>
<dbReference type="Proteomes" id="UP001247805">
    <property type="component" value="Unassembled WGS sequence"/>
</dbReference>
<proteinExistence type="predicted"/>
<evidence type="ECO:0000313" key="1">
    <source>
        <dbReference type="EMBL" id="MDU0354919.1"/>
    </source>
</evidence>
<evidence type="ECO:0000313" key="2">
    <source>
        <dbReference type="Proteomes" id="UP001247805"/>
    </source>
</evidence>
<dbReference type="Pfam" id="PF08811">
    <property type="entry name" value="DUF1800"/>
    <property type="match status" value="1"/>
</dbReference>
<protein>
    <submittedName>
        <fullName evidence="1">DUF1800 family protein</fullName>
    </submittedName>
</protein>
<keyword evidence="2" id="KW-1185">Reference proteome</keyword>
<organism evidence="1 2">
    <name type="scientific">Paraglaciecola aquimarina</name>
    <dbReference type="NCBI Taxonomy" id="1235557"/>
    <lineage>
        <taxon>Bacteria</taxon>
        <taxon>Pseudomonadati</taxon>
        <taxon>Pseudomonadota</taxon>
        <taxon>Gammaproteobacteria</taxon>
        <taxon>Alteromonadales</taxon>
        <taxon>Alteromonadaceae</taxon>
        <taxon>Paraglaciecola</taxon>
    </lineage>
</organism>
<dbReference type="InterPro" id="IPR014917">
    <property type="entry name" value="DUF1800"/>
</dbReference>